<feature type="compositionally biased region" description="Polar residues" evidence="1">
    <location>
        <begin position="12"/>
        <end position="22"/>
    </location>
</feature>
<feature type="compositionally biased region" description="Basic residues" evidence="1">
    <location>
        <begin position="29"/>
        <end position="41"/>
    </location>
</feature>
<proteinExistence type="predicted"/>
<name>A0ABU6NVB8_9BACI</name>
<dbReference type="EMBL" id="JARTFS010000001">
    <property type="protein sequence ID" value="MED4400179.1"/>
    <property type="molecule type" value="Genomic_DNA"/>
</dbReference>
<feature type="region of interest" description="Disordered" evidence="1">
    <location>
        <begin position="11"/>
        <end position="41"/>
    </location>
</feature>
<evidence type="ECO:0000313" key="2">
    <source>
        <dbReference type="EMBL" id="MED4400179.1"/>
    </source>
</evidence>
<reference evidence="2 3" key="1">
    <citation type="submission" date="2023-03" db="EMBL/GenBank/DDBJ databases">
        <title>Bacillus Genome Sequencing.</title>
        <authorList>
            <person name="Dunlap C."/>
        </authorList>
    </citation>
    <scope>NUCLEOTIDE SEQUENCE [LARGE SCALE GENOMIC DNA]</scope>
    <source>
        <strain evidence="2 3">NRS-1717</strain>
    </source>
</reference>
<protein>
    <submittedName>
        <fullName evidence="2">Uncharacterized protein</fullName>
    </submittedName>
</protein>
<sequence>MRKELEQVVEYANNTNPSTNSRGGVPNASKKKKEKKSTKHF</sequence>
<comment type="caution">
    <text evidence="2">The sequence shown here is derived from an EMBL/GenBank/DDBJ whole genome shotgun (WGS) entry which is preliminary data.</text>
</comment>
<evidence type="ECO:0000256" key="1">
    <source>
        <dbReference type="SAM" id="MobiDB-lite"/>
    </source>
</evidence>
<keyword evidence="3" id="KW-1185">Reference proteome</keyword>
<dbReference type="RefSeq" id="WP_268874895.1">
    <property type="nucleotide sequence ID" value="NZ_JARSOS010000078.1"/>
</dbReference>
<dbReference type="Proteomes" id="UP001342826">
    <property type="component" value="Unassembled WGS sequence"/>
</dbReference>
<evidence type="ECO:0000313" key="3">
    <source>
        <dbReference type="Proteomes" id="UP001342826"/>
    </source>
</evidence>
<dbReference type="GeneID" id="301143653"/>
<organism evidence="2 3">
    <name type="scientific">Metabacillus fastidiosus</name>
    <dbReference type="NCBI Taxonomy" id="1458"/>
    <lineage>
        <taxon>Bacteria</taxon>
        <taxon>Bacillati</taxon>
        <taxon>Bacillota</taxon>
        <taxon>Bacilli</taxon>
        <taxon>Bacillales</taxon>
        <taxon>Bacillaceae</taxon>
        <taxon>Metabacillus</taxon>
    </lineage>
</organism>
<accession>A0ABU6NVB8</accession>
<gene>
    <name evidence="2" type="ORF">P9271_02250</name>
</gene>